<proteinExistence type="predicted"/>
<dbReference type="AlphaFoldDB" id="A0AAE3XCJ1"/>
<protein>
    <submittedName>
        <fullName evidence="1">Uncharacterized protein</fullName>
    </submittedName>
</protein>
<name>A0AAE3XCJ1_9DEIO</name>
<accession>A0AAE3XCJ1</accession>
<reference evidence="1" key="1">
    <citation type="submission" date="2023-07" db="EMBL/GenBank/DDBJ databases">
        <title>Sorghum-associated microbial communities from plants grown in Nebraska, USA.</title>
        <authorList>
            <person name="Schachtman D."/>
        </authorList>
    </citation>
    <scope>NUCLEOTIDE SEQUENCE</scope>
    <source>
        <strain evidence="1">BE330</strain>
    </source>
</reference>
<dbReference type="RefSeq" id="WP_309855108.1">
    <property type="nucleotide sequence ID" value="NZ_JAVDQJ010000005.1"/>
</dbReference>
<evidence type="ECO:0000313" key="1">
    <source>
        <dbReference type="EMBL" id="MDR6218536.1"/>
    </source>
</evidence>
<organism evidence="1 2">
    <name type="scientific">Deinococcus soli</name>
    <name type="common">ex Cha et al. 2016</name>
    <dbReference type="NCBI Taxonomy" id="1309411"/>
    <lineage>
        <taxon>Bacteria</taxon>
        <taxon>Thermotogati</taxon>
        <taxon>Deinococcota</taxon>
        <taxon>Deinococci</taxon>
        <taxon>Deinococcales</taxon>
        <taxon>Deinococcaceae</taxon>
        <taxon>Deinococcus</taxon>
    </lineage>
</organism>
<comment type="caution">
    <text evidence="1">The sequence shown here is derived from an EMBL/GenBank/DDBJ whole genome shotgun (WGS) entry which is preliminary data.</text>
</comment>
<gene>
    <name evidence="1" type="ORF">J2Y00_002099</name>
</gene>
<dbReference type="EMBL" id="JAVDQK010000004">
    <property type="protein sequence ID" value="MDR6218536.1"/>
    <property type="molecule type" value="Genomic_DNA"/>
</dbReference>
<sequence length="70" mass="7548">MRSEDGMMRPVRVVAVDVELSEHMVFARAVLVDAAGRSFTGRLGSSFLFDFKAGDALEEGFTRVPVQGAG</sequence>
<evidence type="ECO:0000313" key="2">
    <source>
        <dbReference type="Proteomes" id="UP001185331"/>
    </source>
</evidence>
<dbReference type="Proteomes" id="UP001185331">
    <property type="component" value="Unassembled WGS sequence"/>
</dbReference>